<organism evidence="2 3">
    <name type="scientific">Conexibacter arvalis</name>
    <dbReference type="NCBI Taxonomy" id="912552"/>
    <lineage>
        <taxon>Bacteria</taxon>
        <taxon>Bacillati</taxon>
        <taxon>Actinomycetota</taxon>
        <taxon>Thermoleophilia</taxon>
        <taxon>Solirubrobacterales</taxon>
        <taxon>Conexibacteraceae</taxon>
        <taxon>Conexibacter</taxon>
    </lineage>
</organism>
<proteinExistence type="predicted"/>
<gene>
    <name evidence="2" type="ORF">BDZ31_001952</name>
</gene>
<keyword evidence="1" id="KW-0812">Transmembrane</keyword>
<feature type="transmembrane region" description="Helical" evidence="1">
    <location>
        <begin position="86"/>
        <end position="106"/>
    </location>
</feature>
<keyword evidence="1" id="KW-0472">Membrane</keyword>
<reference evidence="2 3" key="1">
    <citation type="submission" date="2020-08" db="EMBL/GenBank/DDBJ databases">
        <title>Genomic Encyclopedia of Archaeal and Bacterial Type Strains, Phase II (KMG-II): from individual species to whole genera.</title>
        <authorList>
            <person name="Goeker M."/>
        </authorList>
    </citation>
    <scope>NUCLEOTIDE SEQUENCE [LARGE SCALE GENOMIC DNA]</scope>
    <source>
        <strain evidence="2 3">DSM 23288</strain>
    </source>
</reference>
<evidence type="ECO:0000313" key="2">
    <source>
        <dbReference type="EMBL" id="MBB4662366.1"/>
    </source>
</evidence>
<feature type="transmembrane region" description="Helical" evidence="1">
    <location>
        <begin position="61"/>
        <end position="80"/>
    </location>
</feature>
<evidence type="ECO:0000313" key="3">
    <source>
        <dbReference type="Proteomes" id="UP000585272"/>
    </source>
</evidence>
<sequence>MSTSSASAHSVAPDDVRAAVAAGSELGRDYDDALAASLIERLDRQIEHQLDRRVPTLAQDAVTVLIALGSIGLGVVFVAAADPLGALGGTLATIVVWISIAVVNIAHARTRLRR</sequence>
<protein>
    <recommendedName>
        <fullName evidence="4">Integral membrane protein</fullName>
    </recommendedName>
</protein>
<evidence type="ECO:0008006" key="4">
    <source>
        <dbReference type="Google" id="ProtNLM"/>
    </source>
</evidence>
<dbReference type="Proteomes" id="UP000585272">
    <property type="component" value="Unassembled WGS sequence"/>
</dbReference>
<dbReference type="AlphaFoldDB" id="A0A840IC09"/>
<dbReference type="RefSeq" id="WP_183341502.1">
    <property type="nucleotide sequence ID" value="NZ_JACHNU010000002.1"/>
</dbReference>
<name>A0A840IC09_9ACTN</name>
<evidence type="ECO:0000256" key="1">
    <source>
        <dbReference type="SAM" id="Phobius"/>
    </source>
</evidence>
<keyword evidence="3" id="KW-1185">Reference proteome</keyword>
<comment type="caution">
    <text evidence="2">The sequence shown here is derived from an EMBL/GenBank/DDBJ whole genome shotgun (WGS) entry which is preliminary data.</text>
</comment>
<dbReference type="EMBL" id="JACHNU010000002">
    <property type="protein sequence ID" value="MBB4662366.1"/>
    <property type="molecule type" value="Genomic_DNA"/>
</dbReference>
<accession>A0A840IC09</accession>
<keyword evidence="1" id="KW-1133">Transmembrane helix</keyword>